<dbReference type="Proteomes" id="UP000193642">
    <property type="component" value="Unassembled WGS sequence"/>
</dbReference>
<accession>A0A1Y2CX18</accession>
<gene>
    <name evidence="2" type="ORF">BCR33DRAFT_458908</name>
</gene>
<dbReference type="AlphaFoldDB" id="A0A1Y2CX18"/>
<reference evidence="2 3" key="1">
    <citation type="submission" date="2016-07" db="EMBL/GenBank/DDBJ databases">
        <title>Pervasive Adenine N6-methylation of Active Genes in Fungi.</title>
        <authorList>
            <consortium name="DOE Joint Genome Institute"/>
            <person name="Mondo S.J."/>
            <person name="Dannebaum R.O."/>
            <person name="Kuo R.C."/>
            <person name="Labutti K."/>
            <person name="Haridas S."/>
            <person name="Kuo A."/>
            <person name="Salamov A."/>
            <person name="Ahrendt S.R."/>
            <person name="Lipzen A."/>
            <person name="Sullivan W."/>
            <person name="Andreopoulos W.B."/>
            <person name="Clum A."/>
            <person name="Lindquist E."/>
            <person name="Daum C."/>
            <person name="Ramamoorthy G.K."/>
            <person name="Gryganskyi A."/>
            <person name="Culley D."/>
            <person name="Magnuson J.K."/>
            <person name="James T.Y."/>
            <person name="O'Malley M.A."/>
            <person name="Stajich J.E."/>
            <person name="Spatafora J.W."/>
            <person name="Visel A."/>
            <person name="Grigoriev I.V."/>
        </authorList>
    </citation>
    <scope>NUCLEOTIDE SEQUENCE [LARGE SCALE GENOMIC DNA]</scope>
    <source>
        <strain evidence="2 3">JEL800</strain>
    </source>
</reference>
<name>A0A1Y2CX18_9FUNG</name>
<protein>
    <submittedName>
        <fullName evidence="2">Uncharacterized protein</fullName>
    </submittedName>
</protein>
<organism evidence="2 3">
    <name type="scientific">Rhizoclosmatium globosum</name>
    <dbReference type="NCBI Taxonomy" id="329046"/>
    <lineage>
        <taxon>Eukaryota</taxon>
        <taxon>Fungi</taxon>
        <taxon>Fungi incertae sedis</taxon>
        <taxon>Chytridiomycota</taxon>
        <taxon>Chytridiomycota incertae sedis</taxon>
        <taxon>Chytridiomycetes</taxon>
        <taxon>Chytridiales</taxon>
        <taxon>Chytriomycetaceae</taxon>
        <taxon>Rhizoclosmatium</taxon>
    </lineage>
</organism>
<dbReference type="OrthoDB" id="18440at2759"/>
<feature type="compositionally biased region" description="Basic residues" evidence="1">
    <location>
        <begin position="15"/>
        <end position="26"/>
    </location>
</feature>
<proteinExistence type="predicted"/>
<sequence length="230" mass="24719">MDEDQSTPPAAASTTKKRNKNRRKKSTQGQQDQPLSDDEMQTEPPSSNLNVAAEDESSNNQEDPFQSLIGNLKKLSLVPRSVTAKSKTQVTSTAVAGVSKISDNNSNIVSQAIPSSLPHHPKPIVTISKTESWTTSNSSFTSVSDASDQASTCKSLAKATSSVGILAPKYQGHLANSGGVWSKDKVLALYKARVPERAKEAERIWKEARALRAAVPKGEGMVVEDLDMEV</sequence>
<dbReference type="EMBL" id="MCGO01000005">
    <property type="protein sequence ID" value="ORY51560.1"/>
    <property type="molecule type" value="Genomic_DNA"/>
</dbReference>
<feature type="region of interest" description="Disordered" evidence="1">
    <location>
        <begin position="1"/>
        <end position="67"/>
    </location>
</feature>
<evidence type="ECO:0000313" key="3">
    <source>
        <dbReference type="Proteomes" id="UP000193642"/>
    </source>
</evidence>
<evidence type="ECO:0000256" key="1">
    <source>
        <dbReference type="SAM" id="MobiDB-lite"/>
    </source>
</evidence>
<comment type="caution">
    <text evidence="2">The sequence shown here is derived from an EMBL/GenBank/DDBJ whole genome shotgun (WGS) entry which is preliminary data.</text>
</comment>
<evidence type="ECO:0000313" key="2">
    <source>
        <dbReference type="EMBL" id="ORY51560.1"/>
    </source>
</evidence>
<keyword evidence="3" id="KW-1185">Reference proteome</keyword>